<sequence length="739" mass="82713">MQTFIITKVLLLVFFLMGIFSSAQITVSGKVSFKNKGVKDISVTLKDTYDGATTDVNGNYSFETSEKGKQILVFSNSKFVEVEKTIMIGNDNLTVNSDLKEQISEIDAVVISAGSIEASDKKRATTLLTPIDIYTTAGANGQISSALETLPGVQKIGETEGLFVRGGTGEETKFFMDGNLVNNFFGNSIPGIKSMDRLNTSLFKGNVFSSGGYSAAYGQALSSVLVLESIDFPERNSVDLGMSPLFITGGFQNVNEEKTRSFGIFGSYSNLGLMTKLIKFNNDFTKAPESFGTNFNFRIKNNKGGILKYYGSFDTNKIALQSESLEPNIDFDNTSLKGKNTFHNLSFRQKFGEYLLNLGSSYTFNSNFIDLSNTFQNSDINPNSIEIKGNYFNAKGTLERKINRISAIRAGIEFNQAKEKTDVALSPSPFVSNDQITSLFAETDLGFSNNLSAKVGLRSEYSSKINRWNLAPRLAMAYRISKNWTTSLAYGIFYQNPEQKYFGSNPLNYQKAEHYILQVQKSEEGRSFRLEAFYKNYSDLIKTKVLDYRPVAINNNGDGFAKGFEVFWRDKKSIKNIDYWVSYSYLDSKRDFQNYDQSLFPSFAAKHTLSVVAKKFVTDWKTGFNLSYTYASGRPFYNFQTDNNGDYHLNNQGKLKDFNALNFSLNYLPNLGKKEAKAFTILVLSVNNILGQKNIYGYQFSNDGLRSRPVLPSASTFVFIGCFINFGIDRTQDAINNNL</sequence>
<dbReference type="Proteomes" id="UP000594195">
    <property type="component" value="Chromosome"/>
</dbReference>
<accession>A0A7M2YAK9</accession>
<keyword evidence="1" id="KW-0675">Receptor</keyword>
<name>A0A7M2YAK9_9FLAO</name>
<dbReference type="AlphaFoldDB" id="A0A7M2YAK9"/>
<organism evidence="1 2">
    <name type="scientific">Kaistella flava</name>
    <name type="common">ex Peng et al. 2021</name>
    <dbReference type="NCBI Taxonomy" id="2038776"/>
    <lineage>
        <taxon>Bacteria</taxon>
        <taxon>Pseudomonadati</taxon>
        <taxon>Bacteroidota</taxon>
        <taxon>Flavobacteriia</taxon>
        <taxon>Flavobacteriales</taxon>
        <taxon>Weeksellaceae</taxon>
        <taxon>Chryseobacterium group</taxon>
        <taxon>Kaistella</taxon>
    </lineage>
</organism>
<reference evidence="1 2" key="1">
    <citation type="submission" date="2019-05" db="EMBL/GenBank/DDBJ databases">
        <title>Chryseobacterium sp. isolated from King George Island, maritime Antarctica.</title>
        <authorList>
            <person name="Peng X."/>
        </authorList>
    </citation>
    <scope>NUCLEOTIDE SEQUENCE [LARGE SCALE GENOMIC DNA]</scope>
    <source>
        <strain evidence="1 2">7-3A</strain>
    </source>
</reference>
<proteinExistence type="predicted"/>
<keyword evidence="2" id="KW-1185">Reference proteome</keyword>
<protein>
    <submittedName>
        <fullName evidence="1">TonB-dependent receptor</fullName>
    </submittedName>
</protein>
<evidence type="ECO:0000313" key="2">
    <source>
        <dbReference type="Proteomes" id="UP000594195"/>
    </source>
</evidence>
<dbReference type="EMBL" id="CP040442">
    <property type="protein sequence ID" value="QOW11146.1"/>
    <property type="molecule type" value="Genomic_DNA"/>
</dbReference>
<gene>
    <name evidence="1" type="ORF">Q73A0000_12660</name>
</gene>
<dbReference type="Gene3D" id="2.60.40.1120">
    <property type="entry name" value="Carboxypeptidase-like, regulatory domain"/>
    <property type="match status" value="1"/>
</dbReference>
<dbReference type="KEGG" id="kfa:Q73A0000_12660"/>
<evidence type="ECO:0000313" key="1">
    <source>
        <dbReference type="EMBL" id="QOW11146.1"/>
    </source>
</evidence>
<dbReference type="SUPFAM" id="SSF56935">
    <property type="entry name" value="Porins"/>
    <property type="match status" value="1"/>
</dbReference>
<dbReference type="Pfam" id="PF13715">
    <property type="entry name" value="CarbopepD_reg_2"/>
    <property type="match status" value="1"/>
</dbReference>
<dbReference type="RefSeq" id="WP_193811314.1">
    <property type="nucleotide sequence ID" value="NZ_CP040442.1"/>
</dbReference>
<dbReference type="SUPFAM" id="SSF49464">
    <property type="entry name" value="Carboxypeptidase regulatory domain-like"/>
    <property type="match status" value="1"/>
</dbReference>
<dbReference type="InterPro" id="IPR008969">
    <property type="entry name" value="CarboxyPept-like_regulatory"/>
</dbReference>